<feature type="transmembrane region" description="Helical" evidence="5">
    <location>
        <begin position="226"/>
        <end position="245"/>
    </location>
</feature>
<dbReference type="InterPro" id="IPR051533">
    <property type="entry name" value="WaaL-like"/>
</dbReference>
<feature type="transmembrane region" description="Helical" evidence="5">
    <location>
        <begin position="75"/>
        <end position="98"/>
    </location>
</feature>
<keyword evidence="8" id="KW-1185">Reference proteome</keyword>
<feature type="transmembrane region" description="Helical" evidence="5">
    <location>
        <begin position="143"/>
        <end position="161"/>
    </location>
</feature>
<protein>
    <recommendedName>
        <fullName evidence="6">O-antigen ligase-related domain-containing protein</fullName>
    </recommendedName>
</protein>
<feature type="transmembrane region" description="Helical" evidence="5">
    <location>
        <begin position="300"/>
        <end position="318"/>
    </location>
</feature>
<feature type="transmembrane region" description="Helical" evidence="5">
    <location>
        <begin position="435"/>
        <end position="458"/>
    </location>
</feature>
<dbReference type="Proteomes" id="UP000557217">
    <property type="component" value="Unassembled WGS sequence"/>
</dbReference>
<gene>
    <name evidence="7" type="ORF">HNR36_002901</name>
</gene>
<feature type="transmembrane region" description="Helical" evidence="5">
    <location>
        <begin position="250"/>
        <end position="269"/>
    </location>
</feature>
<keyword evidence="2 5" id="KW-0812">Transmembrane</keyword>
<dbReference type="PANTHER" id="PTHR37422">
    <property type="entry name" value="TEICHURONIC ACID BIOSYNTHESIS PROTEIN TUAE"/>
    <property type="match status" value="1"/>
</dbReference>
<dbReference type="AlphaFoldDB" id="A0A840PPZ1"/>
<evidence type="ECO:0000256" key="3">
    <source>
        <dbReference type="ARBA" id="ARBA00022989"/>
    </source>
</evidence>
<dbReference type="PANTHER" id="PTHR37422:SF17">
    <property type="entry name" value="O-ANTIGEN LIGASE"/>
    <property type="match status" value="1"/>
</dbReference>
<name>A0A840PPZ1_URETH</name>
<accession>A0A840PPZ1</accession>
<dbReference type="RefSeq" id="WP_168412856.1">
    <property type="nucleotide sequence ID" value="NZ_JAAXPW010000056.1"/>
</dbReference>
<evidence type="ECO:0000259" key="6">
    <source>
        <dbReference type="Pfam" id="PF04932"/>
    </source>
</evidence>
<evidence type="ECO:0000256" key="5">
    <source>
        <dbReference type="SAM" id="Phobius"/>
    </source>
</evidence>
<keyword evidence="4 5" id="KW-0472">Membrane</keyword>
<sequence>MTLFYGEDRQINILVDEEENRVSRANIDKWIFRLLLILIGFMPIIVLAHVREVISPQVSNISLLFSGTKGDIFTYYKFLLILIITIVSAILLLIKLFFMNGTIRKTVLNYILGLFAISIVISTIFSPNISIALAGQYNRSDGAISWLCYIALMFIAMNINYPKNAVNKIIYSLYPFVFINFIIITMNFTGNDLMQKEWVKKLVTVFLPEGANLAEGAQLVGTLNQWNYMSGMFAIMTVIFLAAALVGENWLYSIINTVVAVLSIAIMFMSISTSGFVTVLILFLPIVIILFRLDNKLKGIIILTIFLVLSGGTLHFLSKENPKVWAESFGFLIDKNPYEEESASQSTTNFELINRVYASDRTFELPELPERAVAAGTGRVYIWEKTFDLLKDRLLLGYGLDSLMYNFPHYNIDARAGLFDENQIVDKPHNIFVGILYGTGLVGFISLILVFATTMIYLIKAFIKKVDIQYFILGIASLGYFVQGMFNDSLPGISGVAWITIGIFVGQILNENKKDIKTEKI</sequence>
<dbReference type="GO" id="GO:0016020">
    <property type="term" value="C:membrane"/>
    <property type="evidence" value="ECO:0007669"/>
    <property type="project" value="UniProtKB-SubCell"/>
</dbReference>
<organism evidence="7 8">
    <name type="scientific">Ureibacillus thermosphaericus</name>
    <dbReference type="NCBI Taxonomy" id="51173"/>
    <lineage>
        <taxon>Bacteria</taxon>
        <taxon>Bacillati</taxon>
        <taxon>Bacillota</taxon>
        <taxon>Bacilli</taxon>
        <taxon>Bacillales</taxon>
        <taxon>Caryophanaceae</taxon>
        <taxon>Ureibacillus</taxon>
    </lineage>
</organism>
<feature type="transmembrane region" description="Helical" evidence="5">
    <location>
        <begin position="30"/>
        <end position="50"/>
    </location>
</feature>
<proteinExistence type="predicted"/>
<evidence type="ECO:0000256" key="2">
    <source>
        <dbReference type="ARBA" id="ARBA00022692"/>
    </source>
</evidence>
<feature type="transmembrane region" description="Helical" evidence="5">
    <location>
        <begin position="110"/>
        <end position="131"/>
    </location>
</feature>
<comment type="caution">
    <text evidence="7">The sequence shown here is derived from an EMBL/GenBank/DDBJ whole genome shotgun (WGS) entry which is preliminary data.</text>
</comment>
<feature type="transmembrane region" description="Helical" evidence="5">
    <location>
        <begin position="470"/>
        <end position="486"/>
    </location>
</feature>
<reference evidence="7 8" key="1">
    <citation type="submission" date="2020-08" db="EMBL/GenBank/DDBJ databases">
        <title>Genomic Encyclopedia of Type Strains, Phase IV (KMG-IV): sequencing the most valuable type-strain genomes for metagenomic binning, comparative biology and taxonomic classification.</title>
        <authorList>
            <person name="Goeker M."/>
        </authorList>
    </citation>
    <scope>NUCLEOTIDE SEQUENCE [LARGE SCALE GENOMIC DNA]</scope>
    <source>
        <strain evidence="7 8">DSM 10633</strain>
    </source>
</reference>
<dbReference type="EMBL" id="JACHGZ010000057">
    <property type="protein sequence ID" value="MBB5150475.1"/>
    <property type="molecule type" value="Genomic_DNA"/>
</dbReference>
<evidence type="ECO:0000313" key="8">
    <source>
        <dbReference type="Proteomes" id="UP000557217"/>
    </source>
</evidence>
<keyword evidence="3 5" id="KW-1133">Transmembrane helix</keyword>
<dbReference type="InterPro" id="IPR007016">
    <property type="entry name" value="O-antigen_ligase-rel_domated"/>
</dbReference>
<evidence type="ECO:0000256" key="1">
    <source>
        <dbReference type="ARBA" id="ARBA00004141"/>
    </source>
</evidence>
<feature type="domain" description="O-antigen ligase-related" evidence="6">
    <location>
        <begin position="259"/>
        <end position="447"/>
    </location>
</feature>
<feature type="transmembrane region" description="Helical" evidence="5">
    <location>
        <begin position="173"/>
        <end position="190"/>
    </location>
</feature>
<evidence type="ECO:0000256" key="4">
    <source>
        <dbReference type="ARBA" id="ARBA00023136"/>
    </source>
</evidence>
<feature type="transmembrane region" description="Helical" evidence="5">
    <location>
        <begin position="275"/>
        <end position="293"/>
    </location>
</feature>
<evidence type="ECO:0000313" key="7">
    <source>
        <dbReference type="EMBL" id="MBB5150475.1"/>
    </source>
</evidence>
<feature type="transmembrane region" description="Helical" evidence="5">
    <location>
        <begin position="492"/>
        <end position="510"/>
    </location>
</feature>
<dbReference type="Pfam" id="PF04932">
    <property type="entry name" value="Wzy_C"/>
    <property type="match status" value="1"/>
</dbReference>
<comment type="subcellular location">
    <subcellularLocation>
        <location evidence="1">Membrane</location>
        <topology evidence="1">Multi-pass membrane protein</topology>
    </subcellularLocation>
</comment>